<organism evidence="1">
    <name type="scientific">uncultured Coleofasciculus sp</name>
    <dbReference type="NCBI Taxonomy" id="1267456"/>
    <lineage>
        <taxon>Bacteria</taxon>
        <taxon>Bacillati</taxon>
        <taxon>Cyanobacteriota</taxon>
        <taxon>Cyanophyceae</taxon>
        <taxon>Coleofasciculales</taxon>
        <taxon>Coleofasciculaceae</taxon>
        <taxon>Coleofasciculus</taxon>
        <taxon>environmental samples</taxon>
    </lineage>
</organism>
<dbReference type="AlphaFoldDB" id="A0A6J4IYX0"/>
<sequence>MFCPFKLSLTSIEFNPRCGLKQSLKSWQMANRAVLQSLGTDKTFGAGFGEQRLVLIGM</sequence>
<proteinExistence type="predicted"/>
<gene>
    <name evidence="1" type="ORF">AVDCRST_MAG92-2571</name>
</gene>
<evidence type="ECO:0000313" key="1">
    <source>
        <dbReference type="EMBL" id="CAA9263139.1"/>
    </source>
</evidence>
<name>A0A6J4IYX0_9CYAN</name>
<dbReference type="EMBL" id="CADCTM010000395">
    <property type="protein sequence ID" value="CAA9263139.1"/>
    <property type="molecule type" value="Genomic_DNA"/>
</dbReference>
<protein>
    <submittedName>
        <fullName evidence="1">Uncharacterized protein</fullName>
    </submittedName>
</protein>
<reference evidence="1" key="1">
    <citation type="submission" date="2020-02" db="EMBL/GenBank/DDBJ databases">
        <authorList>
            <person name="Meier V. D."/>
        </authorList>
    </citation>
    <scope>NUCLEOTIDE SEQUENCE</scope>
    <source>
        <strain evidence="1">AVDCRST_MAG92</strain>
    </source>
</reference>
<accession>A0A6J4IYX0</accession>